<dbReference type="GO" id="GO:0047372">
    <property type="term" value="F:monoacylglycerol lipase activity"/>
    <property type="evidence" value="ECO:0007669"/>
    <property type="project" value="TreeGrafter"/>
</dbReference>
<proteinExistence type="predicted"/>
<dbReference type="PRINTS" id="PR00111">
    <property type="entry name" value="ABHYDROLASE"/>
</dbReference>
<dbReference type="SUPFAM" id="SSF53474">
    <property type="entry name" value="alpha/beta-Hydrolases"/>
    <property type="match status" value="1"/>
</dbReference>
<dbReference type="GO" id="GO:0046464">
    <property type="term" value="P:acylglycerol catabolic process"/>
    <property type="evidence" value="ECO:0007669"/>
    <property type="project" value="TreeGrafter"/>
</dbReference>
<dbReference type="PANTHER" id="PTHR43798:SF5">
    <property type="entry name" value="MONOACYLGLYCEROL LIPASE ABHD6"/>
    <property type="match status" value="1"/>
</dbReference>
<dbReference type="EMBL" id="CZKA01000053">
    <property type="protein sequence ID" value="CUR59220.1"/>
    <property type="molecule type" value="Genomic_DNA"/>
</dbReference>
<dbReference type="Pfam" id="PF00561">
    <property type="entry name" value="Abhydrolase_1"/>
    <property type="match status" value="1"/>
</dbReference>
<evidence type="ECO:0000313" key="2">
    <source>
        <dbReference type="EMBL" id="CUR59220.1"/>
    </source>
</evidence>
<dbReference type="Gene3D" id="3.40.50.1820">
    <property type="entry name" value="alpha/beta hydrolase"/>
    <property type="match status" value="1"/>
</dbReference>
<dbReference type="GO" id="GO:0016020">
    <property type="term" value="C:membrane"/>
    <property type="evidence" value="ECO:0007669"/>
    <property type="project" value="TreeGrafter"/>
</dbReference>
<name>A0A2P2CB68_9ZZZZ</name>
<protein>
    <submittedName>
        <fullName evidence="2">Putative Alpha/beta hydrolase fold protein</fullName>
    </submittedName>
</protein>
<sequence length="397" mass="42727">MLGASRVSKGVTMRRPGVVLVAVLLVLSSLSLSSGATASRPASCPDVDGPKCSAQLRTGIEMAYVEVGPSNGPAVILLHGLTDSSRSWSLAMAELHALRPDLHLYALDQRGQGGSSMPTAPICRSAPERCFEMKDLARDVVAFMRTERLRSATLVGHSMGSFVAQEVALRHPRRVDNVVLVASSTTGAGNPTLADYVLTQLEGPWRESLEAQGYSWPQDAYSLTPLDADADAVEWMKTFWDADPVAPLSLVEAIATETASVRLGTWLGETKALLATDNARRLRHLKAPALVLWGVQDPIFYASPDQDSLIEALTRAAKGKGSFAFKEYGAIPLPASGYQESDIGHNIQWEAPAQVALDIDAFLRTGLPTADLYRSDFPVDVQHIVTEPGAARVISRR</sequence>
<dbReference type="InterPro" id="IPR050266">
    <property type="entry name" value="AB_hydrolase_sf"/>
</dbReference>
<dbReference type="InterPro" id="IPR029058">
    <property type="entry name" value="AB_hydrolase_fold"/>
</dbReference>
<accession>A0A2P2CB68</accession>
<organism evidence="2">
    <name type="scientific">metagenome</name>
    <dbReference type="NCBI Taxonomy" id="256318"/>
    <lineage>
        <taxon>unclassified sequences</taxon>
        <taxon>metagenomes</taxon>
    </lineage>
</organism>
<keyword evidence="2" id="KW-0378">Hydrolase</keyword>
<dbReference type="InterPro" id="IPR000073">
    <property type="entry name" value="AB_hydrolase_1"/>
</dbReference>
<feature type="domain" description="AB hydrolase-1" evidence="1">
    <location>
        <begin position="73"/>
        <end position="300"/>
    </location>
</feature>
<reference evidence="2" key="1">
    <citation type="submission" date="2015-08" db="EMBL/GenBank/DDBJ databases">
        <authorList>
            <person name="Babu N.S."/>
            <person name="Beckwith C.J."/>
            <person name="Beseler K.G."/>
            <person name="Brison A."/>
            <person name="Carone J.V."/>
            <person name="Caskin T.P."/>
            <person name="Diamond M."/>
            <person name="Durham M.E."/>
            <person name="Foxe J.M."/>
            <person name="Go M."/>
            <person name="Henderson B.A."/>
            <person name="Jones I.B."/>
            <person name="McGettigan J.A."/>
            <person name="Micheletti S.J."/>
            <person name="Nasrallah M.E."/>
            <person name="Ortiz D."/>
            <person name="Piller C.R."/>
            <person name="Privatt S.R."/>
            <person name="Schneider S.L."/>
            <person name="Sharp S."/>
            <person name="Smith T.C."/>
            <person name="Stanton J.D."/>
            <person name="Ullery H.E."/>
            <person name="Wilson R.J."/>
            <person name="Serrano M.G."/>
            <person name="Buck G."/>
            <person name="Lee V."/>
            <person name="Wang Y."/>
            <person name="Carvalho R."/>
            <person name="Voegtly L."/>
            <person name="Shi R."/>
            <person name="Duckworth R."/>
            <person name="Johnson A."/>
            <person name="Loviza R."/>
            <person name="Walstead R."/>
            <person name="Shah Z."/>
            <person name="Kiflezghi M."/>
            <person name="Wade K."/>
            <person name="Ball S.L."/>
            <person name="Bradley K.W."/>
            <person name="Asai D.J."/>
            <person name="Bowman C.A."/>
            <person name="Russell D.A."/>
            <person name="Pope W.H."/>
            <person name="Jacobs-Sera D."/>
            <person name="Hendrix R.W."/>
            <person name="Hatfull G.F."/>
        </authorList>
    </citation>
    <scope>NUCLEOTIDE SEQUENCE</scope>
</reference>
<dbReference type="PANTHER" id="PTHR43798">
    <property type="entry name" value="MONOACYLGLYCEROL LIPASE"/>
    <property type="match status" value="1"/>
</dbReference>
<dbReference type="AlphaFoldDB" id="A0A2P2CB68"/>
<gene>
    <name evidence="2" type="ORF">NOCA2570090</name>
</gene>
<evidence type="ECO:0000259" key="1">
    <source>
        <dbReference type="Pfam" id="PF00561"/>
    </source>
</evidence>